<organism evidence="1 2">
    <name type="scientific">Algoriella xinjiangensis</name>
    <dbReference type="NCBI Taxonomy" id="684065"/>
    <lineage>
        <taxon>Bacteria</taxon>
        <taxon>Pseudomonadati</taxon>
        <taxon>Bacteroidota</taxon>
        <taxon>Flavobacteriia</taxon>
        <taxon>Flavobacteriales</taxon>
        <taxon>Weeksellaceae</taxon>
        <taxon>Algoriella</taxon>
    </lineage>
</organism>
<dbReference type="OrthoDB" id="1417543at2"/>
<dbReference type="Proteomes" id="UP000199149">
    <property type="component" value="Unassembled WGS sequence"/>
</dbReference>
<evidence type="ECO:0000313" key="1">
    <source>
        <dbReference type="EMBL" id="SFN25365.1"/>
    </source>
</evidence>
<proteinExistence type="predicted"/>
<evidence type="ECO:0000313" key="2">
    <source>
        <dbReference type="Proteomes" id="UP000199149"/>
    </source>
</evidence>
<dbReference type="STRING" id="684065.SAMN05421738_10931"/>
<dbReference type="RefSeq" id="WP_092908457.1">
    <property type="nucleotide sequence ID" value="NZ_FOUZ01000009.1"/>
</dbReference>
<dbReference type="AlphaFoldDB" id="A0A1I4XHT8"/>
<protein>
    <submittedName>
        <fullName evidence="1">Uncharacterized protein</fullName>
    </submittedName>
</protein>
<dbReference type="EMBL" id="FOUZ01000009">
    <property type="protein sequence ID" value="SFN25365.1"/>
    <property type="molecule type" value="Genomic_DNA"/>
</dbReference>
<reference evidence="2" key="1">
    <citation type="submission" date="2016-10" db="EMBL/GenBank/DDBJ databases">
        <authorList>
            <person name="Varghese N."/>
            <person name="Submissions S."/>
        </authorList>
    </citation>
    <scope>NUCLEOTIDE SEQUENCE [LARGE SCALE GENOMIC DNA]</scope>
    <source>
        <strain evidence="2">XJ109</strain>
    </source>
</reference>
<keyword evidence="2" id="KW-1185">Reference proteome</keyword>
<sequence>MSSYEYYNFPIQLVNGFLDNSKKVLIDISHYCIYRVFVDNFEKYSGSFTGYQKACEDFGIEFKNVAEAYQNGKTWYEETIDKSPMVGMTSEMYWDYMNNDKTEFEKVCLLGDLAFKSILGAKSYIKLDNKYWFSRMDGAVKSILKEDISPKLQRYLNEYQTKKIKNQLIANWGLASYSRYNRGFYVSYKMTLEDLAYHAEKIRKSTQDKKIKNDVKSAHEKAMERLAKENEIN</sequence>
<name>A0A1I4XHT8_9FLAO</name>
<accession>A0A1I4XHT8</accession>
<gene>
    <name evidence="1" type="ORF">SAMN05421738_10931</name>
</gene>